<dbReference type="Gene3D" id="3.90.1150.10">
    <property type="entry name" value="Aspartate Aminotransferase, domain 1"/>
    <property type="match status" value="1"/>
</dbReference>
<dbReference type="HAMAP" id="MF_00051">
    <property type="entry name" value="SHMT"/>
    <property type="match status" value="1"/>
</dbReference>
<evidence type="ECO:0000256" key="9">
    <source>
        <dbReference type="PIRSR" id="PIRSR000412-50"/>
    </source>
</evidence>
<evidence type="ECO:0000256" key="8">
    <source>
        <dbReference type="ARBA" id="ARBA00022898"/>
    </source>
</evidence>
<dbReference type="InterPro" id="IPR001085">
    <property type="entry name" value="Ser_HO-MeTrfase"/>
</dbReference>
<dbReference type="SUPFAM" id="SSF53383">
    <property type="entry name" value="PLP-dependent transferases"/>
    <property type="match status" value="1"/>
</dbReference>
<proteinExistence type="inferred from homology"/>
<dbReference type="PANTHER" id="PTHR11680:SF35">
    <property type="entry name" value="SERINE HYDROXYMETHYLTRANSFERASE 1"/>
    <property type="match status" value="1"/>
</dbReference>
<dbReference type="InterPro" id="IPR039429">
    <property type="entry name" value="SHMT-like_dom"/>
</dbReference>
<feature type="domain" description="Serine hydroxymethyltransferase-like" evidence="10">
    <location>
        <begin position="2"/>
        <end position="377"/>
    </location>
</feature>
<keyword evidence="7 11" id="KW-0808">Transferase</keyword>
<keyword evidence="6" id="KW-0554">One-carbon metabolism</keyword>
<evidence type="ECO:0000256" key="5">
    <source>
        <dbReference type="ARBA" id="ARBA00022490"/>
    </source>
</evidence>
<keyword evidence="11" id="KW-0489">Methyltransferase</keyword>
<evidence type="ECO:0000259" key="10">
    <source>
        <dbReference type="Pfam" id="PF00464"/>
    </source>
</evidence>
<dbReference type="GO" id="GO:0019264">
    <property type="term" value="P:glycine biosynthetic process from serine"/>
    <property type="evidence" value="ECO:0007669"/>
    <property type="project" value="InterPro"/>
</dbReference>
<evidence type="ECO:0000256" key="7">
    <source>
        <dbReference type="ARBA" id="ARBA00022679"/>
    </source>
</evidence>
<dbReference type="InterPro" id="IPR015424">
    <property type="entry name" value="PyrdxlP-dep_Trfase"/>
</dbReference>
<keyword evidence="5" id="KW-0963">Cytoplasm</keyword>
<comment type="cofactor">
    <cofactor evidence="1 9">
        <name>pyridoxal 5'-phosphate</name>
        <dbReference type="ChEBI" id="CHEBI:597326"/>
    </cofactor>
</comment>
<evidence type="ECO:0000256" key="4">
    <source>
        <dbReference type="ARBA" id="ARBA00011738"/>
    </source>
</evidence>
<comment type="subunit">
    <text evidence="4">Homodimer.</text>
</comment>
<reference evidence="11 12" key="1">
    <citation type="journal article" date="2017" name="Sci. Rep.">
        <title>Characterization and diversity of phages infecting Aeromonas salmonicida subsp. salmonicida.</title>
        <authorList>
            <person name="Vincent A.T."/>
            <person name="Paquet V.E."/>
            <person name="Bernatchez A."/>
            <person name="Tremblay D.M."/>
            <person name="Moineau S."/>
            <person name="Charette S.J."/>
        </authorList>
    </citation>
    <scope>NUCLEOTIDE SEQUENCE [LARGE SCALE GENOMIC DNA]</scope>
</reference>
<dbReference type="CDD" id="cd00378">
    <property type="entry name" value="SHMT"/>
    <property type="match status" value="1"/>
</dbReference>
<dbReference type="Pfam" id="PF00464">
    <property type="entry name" value="SHMT"/>
    <property type="match status" value="1"/>
</dbReference>
<dbReference type="Gene3D" id="3.40.640.10">
    <property type="entry name" value="Type I PLP-dependent aspartate aminotransferase-like (Major domain)"/>
    <property type="match status" value="1"/>
</dbReference>
<evidence type="ECO:0000256" key="6">
    <source>
        <dbReference type="ARBA" id="ARBA00022563"/>
    </source>
</evidence>
<organism evidence="11 12">
    <name type="scientific">Aeromonas phage 44RR2.8t.2</name>
    <dbReference type="NCBI Taxonomy" id="1932900"/>
    <lineage>
        <taxon>Viruses</taxon>
        <taxon>Duplodnaviria</taxon>
        <taxon>Heunggongvirae</taxon>
        <taxon>Uroviricota</taxon>
        <taxon>Caudoviricetes</taxon>
        <taxon>Pantevenvirales</taxon>
        <taxon>Straboviridae</taxon>
        <taxon>Biquartavirus</taxon>
        <taxon>Biquartavirus 44RR2</taxon>
    </lineage>
</organism>
<dbReference type="GO" id="GO:0032259">
    <property type="term" value="P:methylation"/>
    <property type="evidence" value="ECO:0007669"/>
    <property type="project" value="UniProtKB-KW"/>
</dbReference>
<dbReference type="PANTHER" id="PTHR11680">
    <property type="entry name" value="SERINE HYDROXYMETHYLTRANSFERASE"/>
    <property type="match status" value="1"/>
</dbReference>
<dbReference type="FunFam" id="3.40.640.10:FF:000001">
    <property type="entry name" value="Serine hydroxymethyltransferase"/>
    <property type="match status" value="1"/>
</dbReference>
<sequence>MQDKVVQSIIEDEAMRQYCEVCLIASENYVSDDVMKAQGSIFTNKYAEGYPGKRYYGGCVKADEIENLAIERAKELFSCNFANVQPHSGSQANQAVYQALLKPGDSVLAMSLDCGGHLTHGHKANASGKIYDFHHYGVFSDGTININQVVEQIRTIPDLKLVVIGYSAYVGRINEATYAKIADAAHSIGAKLMVDMAHFAGFVAARLHANPLKWGADVVTTTTHKTLRGPRGGLILTNDADIAKKVNSAIFPGIQGGPLLHVIAAKAVCFGEALREDYVDYMIQVAHNASIMYETFDAAGHKLVGFTENHQVLLNTYESFGLTGREAEQLLEKEGIIVNKNMLPNDTRSPVETSGIRIGSPAMTTRGWVESDFYDITIKIMHILECAKQ</sequence>
<dbReference type="PROSITE" id="PS00096">
    <property type="entry name" value="SHMT"/>
    <property type="match status" value="1"/>
</dbReference>
<feature type="modified residue" description="N6-(pyridoxal phosphate)lysine" evidence="9">
    <location>
        <position position="225"/>
    </location>
</feature>
<evidence type="ECO:0000256" key="2">
    <source>
        <dbReference type="ARBA" id="ARBA00004496"/>
    </source>
</evidence>
<dbReference type="EMBL" id="KY290948">
    <property type="protein sequence ID" value="APU00480.1"/>
    <property type="molecule type" value="Genomic_DNA"/>
</dbReference>
<dbReference type="GO" id="GO:0030170">
    <property type="term" value="F:pyridoxal phosphate binding"/>
    <property type="evidence" value="ECO:0007669"/>
    <property type="project" value="InterPro"/>
</dbReference>
<dbReference type="GO" id="GO:0008168">
    <property type="term" value="F:methyltransferase activity"/>
    <property type="evidence" value="ECO:0007669"/>
    <property type="project" value="UniProtKB-KW"/>
</dbReference>
<dbReference type="PIRSF" id="PIRSF000412">
    <property type="entry name" value="SHMT"/>
    <property type="match status" value="1"/>
</dbReference>
<keyword evidence="8 9" id="KW-0663">Pyridoxal phosphate</keyword>
<comment type="subcellular location">
    <subcellularLocation>
        <location evidence="2">Cytoplasm</location>
    </subcellularLocation>
</comment>
<evidence type="ECO:0000256" key="1">
    <source>
        <dbReference type="ARBA" id="ARBA00001933"/>
    </source>
</evidence>
<protein>
    <submittedName>
        <fullName evidence="11">Serine hydroxymethyltransferase</fullName>
        <ecNumber evidence="11">2.1.2.1</ecNumber>
    </submittedName>
</protein>
<dbReference type="InterPro" id="IPR015421">
    <property type="entry name" value="PyrdxlP-dep_Trfase_major"/>
</dbReference>
<dbReference type="InterPro" id="IPR015422">
    <property type="entry name" value="PyrdxlP-dep_Trfase_small"/>
</dbReference>
<dbReference type="NCBIfam" id="NF000586">
    <property type="entry name" value="PRK00011.1"/>
    <property type="match status" value="1"/>
</dbReference>
<dbReference type="GO" id="GO:0004372">
    <property type="term" value="F:glycine hydroxymethyltransferase activity"/>
    <property type="evidence" value="ECO:0007669"/>
    <property type="project" value="UniProtKB-EC"/>
</dbReference>
<accession>A0A219Y950</accession>
<evidence type="ECO:0000313" key="11">
    <source>
        <dbReference type="EMBL" id="APU00480.1"/>
    </source>
</evidence>
<evidence type="ECO:0000256" key="3">
    <source>
        <dbReference type="ARBA" id="ARBA00006376"/>
    </source>
</evidence>
<comment type="similarity">
    <text evidence="3">Belongs to the SHMT family.</text>
</comment>
<dbReference type="GO" id="GO:0035999">
    <property type="term" value="P:tetrahydrofolate interconversion"/>
    <property type="evidence" value="ECO:0007669"/>
    <property type="project" value="InterPro"/>
</dbReference>
<evidence type="ECO:0000313" key="12">
    <source>
        <dbReference type="Proteomes" id="UP000222894"/>
    </source>
</evidence>
<dbReference type="Proteomes" id="UP000222894">
    <property type="component" value="Genome"/>
</dbReference>
<dbReference type="EC" id="2.1.2.1" evidence="11"/>
<name>A0A219Y950_9CAUD</name>
<dbReference type="InterPro" id="IPR049943">
    <property type="entry name" value="Ser_HO-MeTrfase-like"/>
</dbReference>
<dbReference type="InterPro" id="IPR019798">
    <property type="entry name" value="Ser_HO-MeTrfase_PLP_BS"/>
</dbReference>